<gene>
    <name evidence="8" type="primary">pafA</name>
    <name evidence="8" type="ORF">PIG85_05145</name>
</gene>
<dbReference type="EC" id="6.3.1.19" evidence="7"/>
<dbReference type="Proteomes" id="UP001211044">
    <property type="component" value="Chromosome"/>
</dbReference>
<dbReference type="GO" id="GO:0005524">
    <property type="term" value="F:ATP binding"/>
    <property type="evidence" value="ECO:0007669"/>
    <property type="project" value="UniProtKB-KW"/>
</dbReference>
<dbReference type="PANTHER" id="PTHR42307:SF3">
    <property type="entry name" value="PUP--PROTEIN LIGASE"/>
    <property type="match status" value="1"/>
</dbReference>
<dbReference type="RefSeq" id="WP_271694848.1">
    <property type="nucleotide sequence ID" value="NZ_CP116394.1"/>
</dbReference>
<evidence type="ECO:0000313" key="8">
    <source>
        <dbReference type="EMBL" id="WCE47035.1"/>
    </source>
</evidence>
<dbReference type="GO" id="GO:0046872">
    <property type="term" value="F:metal ion binding"/>
    <property type="evidence" value="ECO:0007669"/>
    <property type="project" value="UniProtKB-KW"/>
</dbReference>
<dbReference type="GO" id="GO:0016879">
    <property type="term" value="F:ligase activity, forming carbon-nitrogen bonds"/>
    <property type="evidence" value="ECO:0007669"/>
    <property type="project" value="UniProtKB-UniRule"/>
</dbReference>
<dbReference type="AlphaFoldDB" id="A0AB38XRR8"/>
<dbReference type="NCBIfam" id="TIGR03686">
    <property type="entry name" value="pupylate_PafA"/>
    <property type="match status" value="1"/>
</dbReference>
<evidence type="ECO:0000256" key="6">
    <source>
        <dbReference type="ARBA" id="ARBA00022842"/>
    </source>
</evidence>
<dbReference type="PANTHER" id="PTHR42307">
    <property type="entry name" value="PUP DEAMIDASE/DEPUPYLASE"/>
    <property type="match status" value="1"/>
</dbReference>
<dbReference type="InterPro" id="IPR022279">
    <property type="entry name" value="Pup_ligase"/>
</dbReference>
<evidence type="ECO:0000256" key="3">
    <source>
        <dbReference type="ARBA" id="ARBA00022741"/>
    </source>
</evidence>
<evidence type="ECO:0000256" key="5">
    <source>
        <dbReference type="ARBA" id="ARBA00022840"/>
    </source>
</evidence>
<evidence type="ECO:0000256" key="1">
    <source>
        <dbReference type="ARBA" id="ARBA00022598"/>
    </source>
</evidence>
<dbReference type="Pfam" id="PF03136">
    <property type="entry name" value="Pup_ligase"/>
    <property type="match status" value="1"/>
</dbReference>
<keyword evidence="6" id="KW-0460">Magnesium</keyword>
<dbReference type="InterPro" id="IPR004347">
    <property type="entry name" value="Pup_ligase/deamidase"/>
</dbReference>
<proteinExistence type="predicted"/>
<keyword evidence="2" id="KW-0479">Metal-binding</keyword>
<dbReference type="GO" id="GO:0019941">
    <property type="term" value="P:modification-dependent protein catabolic process"/>
    <property type="evidence" value="ECO:0007669"/>
    <property type="project" value="UniProtKB-UniRule"/>
</dbReference>
<evidence type="ECO:0000256" key="7">
    <source>
        <dbReference type="NCBIfam" id="TIGR03686"/>
    </source>
</evidence>
<reference evidence="8" key="1">
    <citation type="submission" date="2023-01" db="EMBL/GenBank/DDBJ databases">
        <title>Comparative Genomic Analysis of the Clinically-Derived Winkia Strain NY0527 Provides Evidence into the Taxonomic Reassignment of Winkia neuii and Characterizes Their Virulence Traits.</title>
        <authorList>
            <person name="Cai X."/>
            <person name="Peng Y."/>
            <person name="Li M."/>
            <person name="Qiu Y."/>
            <person name="Wang Y."/>
            <person name="Xu L."/>
            <person name="Hou Q."/>
        </authorList>
    </citation>
    <scope>NUCLEOTIDE SEQUENCE</scope>
    <source>
        <strain evidence="8">NY0527</strain>
    </source>
</reference>
<sequence>MTRRVIGIETEYGITCASTEGGRPPLDAEHAARELFAPLMEKGRSTNLFLENGGRLYLDVGAHPEYATAECDRLADLVAQDQAGTSMLSDLAAAANKKFASEGIPGRIHLFKNNLDSEGNSCGCHENYMLHRRADFRAMADSLVAFFVTRQILTGAGWVSPEGQYAFSQRSDIMWDAVSSASTRSRPIINTRDEPLADSDLYRRMHVIVGDSNVCQTTTWLKVGMTHLLLNAIDQGVKINALEISDPMRAIRQINHDLTATEKFEMRTGKAMNALDVQRFFLDYAAAADQSDTPEAGDILTLWDKVLTCLAKSDLEPLRTHIDWVAKKALLERASARHKLPLSSPVIARLDLAYHDITDAGIGQAMVRKGLLSQVVSEDKVQAAKVAPPKTTRACLRGAAIGAAKAMRRDLSADWSHLRLDDGSHGTIVLGDPLKTQDDRVDQLICDIEG</sequence>
<evidence type="ECO:0000256" key="2">
    <source>
        <dbReference type="ARBA" id="ARBA00022723"/>
    </source>
</evidence>
<evidence type="ECO:0000313" key="9">
    <source>
        <dbReference type="Proteomes" id="UP001211044"/>
    </source>
</evidence>
<dbReference type="GO" id="GO:0010498">
    <property type="term" value="P:proteasomal protein catabolic process"/>
    <property type="evidence" value="ECO:0007669"/>
    <property type="project" value="UniProtKB-UniRule"/>
</dbReference>
<keyword evidence="1 8" id="KW-0436">Ligase</keyword>
<name>A0AB38XRR8_9ACTO</name>
<dbReference type="EMBL" id="CP116394">
    <property type="protein sequence ID" value="WCE47035.1"/>
    <property type="molecule type" value="Genomic_DNA"/>
</dbReference>
<accession>A0AB38XRR8</accession>
<organism evidence="8 9">
    <name type="scientific">Winkia neuii subsp. anitrata</name>
    <dbReference type="NCBI Taxonomy" id="29318"/>
    <lineage>
        <taxon>Bacteria</taxon>
        <taxon>Bacillati</taxon>
        <taxon>Actinomycetota</taxon>
        <taxon>Actinomycetes</taxon>
        <taxon>Actinomycetales</taxon>
        <taxon>Actinomycetaceae</taxon>
        <taxon>Winkia</taxon>
    </lineage>
</organism>
<evidence type="ECO:0000256" key="4">
    <source>
        <dbReference type="ARBA" id="ARBA00022786"/>
    </source>
</evidence>
<keyword evidence="4" id="KW-0833">Ubl conjugation pathway</keyword>
<protein>
    <recommendedName>
        <fullName evidence="7">Pup--protein ligase</fullName>
        <ecNumber evidence="7">6.3.1.19</ecNumber>
    </recommendedName>
</protein>
<keyword evidence="3" id="KW-0547">Nucleotide-binding</keyword>
<dbReference type="GO" id="GO:0070490">
    <property type="term" value="P:protein pupylation"/>
    <property type="evidence" value="ECO:0007669"/>
    <property type="project" value="UniProtKB-UniRule"/>
</dbReference>
<keyword evidence="5" id="KW-0067">ATP-binding</keyword>
<dbReference type="KEGG" id="wne:PIG85_05145"/>